<accession>A0A7S3LEW7</accession>
<name>A0A7S3LEW7_9STRA</name>
<dbReference type="EMBL" id="HBIM01024323">
    <property type="protein sequence ID" value="CAE0421378.1"/>
    <property type="molecule type" value="Transcribed_RNA"/>
</dbReference>
<feature type="region of interest" description="Disordered" evidence="1">
    <location>
        <begin position="1"/>
        <end position="25"/>
    </location>
</feature>
<dbReference type="AlphaFoldDB" id="A0A7S3LEW7"/>
<proteinExistence type="predicted"/>
<protein>
    <submittedName>
        <fullName evidence="2">Uncharacterized protein</fullName>
    </submittedName>
</protein>
<sequence>MMSGEVVYTPTGHHKRPHEEDHPKEYRNDNQLHWFNHPATSGTDFRNTHLVREDASSVASSHKRARLFGEYREKTSDMDSSDEDGETTLCSNVAVRSQSEDASTGRWLLRSSPSSFSITSTLTEISDTMETVSNPETADEDLLPAAVMPPPCFVLEANPGADVGEQVENMTSRLDTWSLTRMKTMKMSNIFSGVAKGSDINNNKNNNGCEAMSESRTCRIQKTKQAKREVMRAFRRSNSTITD</sequence>
<evidence type="ECO:0000313" key="2">
    <source>
        <dbReference type="EMBL" id="CAE0421378.1"/>
    </source>
</evidence>
<reference evidence="2" key="1">
    <citation type="submission" date="2021-01" db="EMBL/GenBank/DDBJ databases">
        <authorList>
            <person name="Corre E."/>
            <person name="Pelletier E."/>
            <person name="Niang G."/>
            <person name="Scheremetjew M."/>
            <person name="Finn R."/>
            <person name="Kale V."/>
            <person name="Holt S."/>
            <person name="Cochrane G."/>
            <person name="Meng A."/>
            <person name="Brown T."/>
            <person name="Cohen L."/>
        </authorList>
    </citation>
    <scope>NUCLEOTIDE SEQUENCE</scope>
    <source>
        <strain evidence="2">CCMP127</strain>
    </source>
</reference>
<organism evidence="2">
    <name type="scientific">Amphora coffeiformis</name>
    <dbReference type="NCBI Taxonomy" id="265554"/>
    <lineage>
        <taxon>Eukaryota</taxon>
        <taxon>Sar</taxon>
        <taxon>Stramenopiles</taxon>
        <taxon>Ochrophyta</taxon>
        <taxon>Bacillariophyta</taxon>
        <taxon>Bacillariophyceae</taxon>
        <taxon>Bacillariophycidae</taxon>
        <taxon>Thalassiophysales</taxon>
        <taxon>Catenulaceae</taxon>
        <taxon>Amphora</taxon>
    </lineage>
</organism>
<gene>
    <name evidence="2" type="ORF">ACOF00016_LOCUS18020</name>
</gene>
<evidence type="ECO:0000256" key="1">
    <source>
        <dbReference type="SAM" id="MobiDB-lite"/>
    </source>
</evidence>